<dbReference type="InterPro" id="IPR005524">
    <property type="entry name" value="DUF318"/>
</dbReference>
<evidence type="ECO:0000256" key="4">
    <source>
        <dbReference type="ARBA" id="ARBA00022692"/>
    </source>
</evidence>
<accession>A0A7W5P5S6</accession>
<feature type="transmembrane region" description="Helical" evidence="7">
    <location>
        <begin position="237"/>
        <end position="259"/>
    </location>
</feature>
<evidence type="ECO:0008006" key="10">
    <source>
        <dbReference type="Google" id="ProtNLM"/>
    </source>
</evidence>
<keyword evidence="3" id="KW-1003">Cell membrane</keyword>
<comment type="caution">
    <text evidence="8">The sequence shown here is derived from an EMBL/GenBank/DDBJ whole genome shotgun (WGS) entry which is preliminary data.</text>
</comment>
<evidence type="ECO:0000256" key="5">
    <source>
        <dbReference type="ARBA" id="ARBA00022989"/>
    </source>
</evidence>
<keyword evidence="4 7" id="KW-0812">Transmembrane</keyword>
<feature type="transmembrane region" description="Helical" evidence="7">
    <location>
        <begin position="80"/>
        <end position="99"/>
    </location>
</feature>
<name>A0A7W5P5S6_9ACTN</name>
<feature type="transmembrane region" description="Helical" evidence="7">
    <location>
        <begin position="15"/>
        <end position="34"/>
    </location>
</feature>
<protein>
    <recommendedName>
        <fullName evidence="10">Permease</fullName>
    </recommendedName>
</protein>
<evidence type="ECO:0000256" key="6">
    <source>
        <dbReference type="ARBA" id="ARBA00023136"/>
    </source>
</evidence>
<proteinExistence type="inferred from homology"/>
<reference evidence="8 9" key="1">
    <citation type="submission" date="2020-08" db="EMBL/GenBank/DDBJ databases">
        <title>Sequencing the genomes of 1000 actinobacteria strains.</title>
        <authorList>
            <person name="Klenk H.-P."/>
        </authorList>
    </citation>
    <scope>NUCLEOTIDE SEQUENCE [LARGE SCALE GENOMIC DNA]</scope>
    <source>
        <strain evidence="8 9">DSM 11053</strain>
    </source>
</reference>
<feature type="transmembrane region" description="Helical" evidence="7">
    <location>
        <begin position="119"/>
        <end position="139"/>
    </location>
</feature>
<organism evidence="8 9">
    <name type="scientific">Microlunatus antarcticus</name>
    <dbReference type="NCBI Taxonomy" id="53388"/>
    <lineage>
        <taxon>Bacteria</taxon>
        <taxon>Bacillati</taxon>
        <taxon>Actinomycetota</taxon>
        <taxon>Actinomycetes</taxon>
        <taxon>Propionibacteriales</taxon>
        <taxon>Propionibacteriaceae</taxon>
        <taxon>Microlunatus</taxon>
    </lineage>
</organism>
<sequence length="357" mass="36036">MSTSLSAPTPVSRRTAMIGLAVLVSVAAVGLSWAKWLPYAQRAGAVATSGSWKGSSLLTTGAGENPFARAWDFTLTYGSAVWKALLVALVVATVLDVLVPKQWLVRVLGRRTPLGGSAAGGLASLPGMMCTCCAAPLAVTMRRAGVPLPAALAFWLGNPVLNPAVLVFLALLAPPSWVLVRVGVGLLLVLGFSALVGVALTRRGGRTAELPAAEEAVRAADEPLVWREVPRRLLVRFARLAVVLVPEYLVVVFLVGLVGATLGDLLGHGGALAVLLAALIGVVLVLPTAGEIPILLGLAAAGASLGVLGALLIVLPAVSLPSAVMVGRALGWKATAATAGATVVAGLLAGGILAAVA</sequence>
<dbReference type="EMBL" id="JACHZG010000001">
    <property type="protein sequence ID" value="MBB3325790.1"/>
    <property type="molecule type" value="Genomic_DNA"/>
</dbReference>
<keyword evidence="5 7" id="KW-1133">Transmembrane helix</keyword>
<dbReference type="InterPro" id="IPR006311">
    <property type="entry name" value="TAT_signal"/>
</dbReference>
<comment type="subcellular location">
    <subcellularLocation>
        <location evidence="1">Cell membrane</location>
        <topology evidence="1">Multi-pass membrane protein</topology>
    </subcellularLocation>
</comment>
<feature type="transmembrane region" description="Helical" evidence="7">
    <location>
        <begin position="178"/>
        <end position="200"/>
    </location>
</feature>
<evidence type="ECO:0000313" key="8">
    <source>
        <dbReference type="EMBL" id="MBB3325790.1"/>
    </source>
</evidence>
<comment type="similarity">
    <text evidence="2">Belongs to the UPF0718 family.</text>
</comment>
<dbReference type="PANTHER" id="PTHR43299:SF1">
    <property type="entry name" value="UPF0718 PROTEIN YRAQ"/>
    <property type="match status" value="1"/>
</dbReference>
<dbReference type="GO" id="GO:0005886">
    <property type="term" value="C:plasma membrane"/>
    <property type="evidence" value="ECO:0007669"/>
    <property type="project" value="UniProtKB-SubCell"/>
</dbReference>
<dbReference type="Proteomes" id="UP000565572">
    <property type="component" value="Unassembled WGS sequence"/>
</dbReference>
<keyword evidence="9" id="KW-1185">Reference proteome</keyword>
<evidence type="ECO:0000256" key="2">
    <source>
        <dbReference type="ARBA" id="ARBA00006386"/>
    </source>
</evidence>
<evidence type="ECO:0000256" key="7">
    <source>
        <dbReference type="SAM" id="Phobius"/>
    </source>
</evidence>
<feature type="transmembrane region" description="Helical" evidence="7">
    <location>
        <begin position="151"/>
        <end position="172"/>
    </location>
</feature>
<dbReference type="Pfam" id="PF03773">
    <property type="entry name" value="ArsP_1"/>
    <property type="match status" value="1"/>
</dbReference>
<evidence type="ECO:0000256" key="1">
    <source>
        <dbReference type="ARBA" id="ARBA00004651"/>
    </source>
</evidence>
<keyword evidence="6 7" id="KW-0472">Membrane</keyword>
<feature type="transmembrane region" description="Helical" evidence="7">
    <location>
        <begin position="265"/>
        <end position="287"/>
    </location>
</feature>
<evidence type="ECO:0000256" key="3">
    <source>
        <dbReference type="ARBA" id="ARBA00022475"/>
    </source>
</evidence>
<dbReference type="AlphaFoldDB" id="A0A7W5P5S6"/>
<dbReference type="RefSeq" id="WP_198423250.1">
    <property type="nucleotide sequence ID" value="NZ_JACHZG010000001.1"/>
</dbReference>
<feature type="transmembrane region" description="Helical" evidence="7">
    <location>
        <begin position="335"/>
        <end position="356"/>
    </location>
</feature>
<gene>
    <name evidence="8" type="ORF">FHX39_000734</name>
</gene>
<feature type="transmembrane region" description="Helical" evidence="7">
    <location>
        <begin position="294"/>
        <end position="315"/>
    </location>
</feature>
<evidence type="ECO:0000313" key="9">
    <source>
        <dbReference type="Proteomes" id="UP000565572"/>
    </source>
</evidence>
<dbReference type="PROSITE" id="PS51318">
    <property type="entry name" value="TAT"/>
    <property type="match status" value="1"/>
</dbReference>
<dbReference type="PANTHER" id="PTHR43299">
    <property type="entry name" value="UPF0718 PROTEIN YRAQ"/>
    <property type="match status" value="1"/>
</dbReference>